<accession>A0AAJ5ZF94</accession>
<dbReference type="PANTHER" id="PTHR37816:SF2">
    <property type="entry name" value="DNA TOPOLOGY MODULATION PROTEIN FLAR-RELATED PROTEIN"/>
    <property type="match status" value="1"/>
</dbReference>
<sequence length="187" mass="21526">MTKKQKIYIVGGSGTGKTRLSRLVAESAGYPVFELDSLLWHHPETGDRLTPEERTKLVRELSSKPQWVADGVYVNWVQDIWREADLVIYLSTSLKLMLWRVFWRHVKAELRRNNPHPGWRNLFKFMGVIKKSYRSLEIGNIDDDEDETLSEAKIAAKANQQSHKVLRVGSRPDVNKILSVINGNTNK</sequence>
<evidence type="ECO:0000313" key="2">
    <source>
        <dbReference type="EMBL" id="WFG38250.1"/>
    </source>
</evidence>
<proteinExistence type="predicted"/>
<name>A0AAJ5ZF94_9CHLR</name>
<evidence type="ECO:0000313" key="4">
    <source>
        <dbReference type="Proteomes" id="UP001321249"/>
    </source>
</evidence>
<dbReference type="EMBL" id="WMBE01000002">
    <property type="protein sequence ID" value="MDG0866828.1"/>
    <property type="molecule type" value="Genomic_DNA"/>
</dbReference>
<dbReference type="Gene3D" id="3.40.50.300">
    <property type="entry name" value="P-loop containing nucleotide triphosphate hydrolases"/>
    <property type="match status" value="1"/>
</dbReference>
<dbReference type="PANTHER" id="PTHR37816">
    <property type="entry name" value="YALI0E33011P"/>
    <property type="match status" value="1"/>
</dbReference>
<dbReference type="AlphaFoldDB" id="A0AAJ5ZF94"/>
<gene>
    <name evidence="1" type="ORF">GKO46_07030</name>
    <name evidence="2" type="ORF">GKO48_01035</name>
</gene>
<dbReference type="InterPro" id="IPR027417">
    <property type="entry name" value="P-loop_NTPase"/>
</dbReference>
<dbReference type="RefSeq" id="WP_342824590.1">
    <property type="nucleotide sequence ID" value="NZ_CP046146.1"/>
</dbReference>
<reference evidence="3 4" key="1">
    <citation type="submission" date="2019-11" db="EMBL/GenBank/DDBJ databases">
        <authorList>
            <person name="Cho J.-C."/>
        </authorList>
    </citation>
    <scope>NUCLEOTIDE SEQUENCE [LARGE SCALE GENOMIC DNA]</scope>
    <source>
        <strain evidence="2 3">JH1073</strain>
        <strain evidence="1 4">JH702</strain>
    </source>
</reference>
<reference evidence="2" key="2">
    <citation type="journal article" date="2023" name="Nat. Commun.">
        <title>Cultivation of marine bacteria of the SAR202 clade.</title>
        <authorList>
            <person name="Lim Y."/>
            <person name="Seo J.H."/>
            <person name="Giovannoni S.J."/>
            <person name="Kang I."/>
            <person name="Cho J.C."/>
        </authorList>
    </citation>
    <scope>NUCLEOTIDE SEQUENCE</scope>
    <source>
        <strain evidence="2">JH1073</strain>
    </source>
</reference>
<evidence type="ECO:0008006" key="5">
    <source>
        <dbReference type="Google" id="ProtNLM"/>
    </source>
</evidence>
<evidence type="ECO:0000313" key="1">
    <source>
        <dbReference type="EMBL" id="MDG0866828.1"/>
    </source>
</evidence>
<dbReference type="Proteomes" id="UP001321249">
    <property type="component" value="Unassembled WGS sequence"/>
</dbReference>
<reference evidence="3" key="3">
    <citation type="submission" date="2023-06" db="EMBL/GenBank/DDBJ databases">
        <title>Pangenomics reveal diversification of enzyme families and niche specialization in globally abundant SAR202 bacteria.</title>
        <authorList>
            <person name="Saw J.H.W."/>
        </authorList>
    </citation>
    <scope>NUCLEOTIDE SEQUENCE [LARGE SCALE GENOMIC DNA]</scope>
    <source>
        <strain evidence="3">JH1073</strain>
    </source>
</reference>
<evidence type="ECO:0000313" key="3">
    <source>
        <dbReference type="Proteomes" id="UP001219901"/>
    </source>
</evidence>
<keyword evidence="3" id="KW-1185">Reference proteome</keyword>
<dbReference type="EMBL" id="CP046147">
    <property type="protein sequence ID" value="WFG38250.1"/>
    <property type="molecule type" value="Genomic_DNA"/>
</dbReference>
<dbReference type="InterPro" id="IPR052922">
    <property type="entry name" value="Cytidylate_Kinase-2"/>
</dbReference>
<dbReference type="Proteomes" id="UP001219901">
    <property type="component" value="Chromosome"/>
</dbReference>
<protein>
    <recommendedName>
        <fullName evidence="5">Adenylate kinase</fullName>
    </recommendedName>
</protein>
<dbReference type="SUPFAM" id="SSF52540">
    <property type="entry name" value="P-loop containing nucleoside triphosphate hydrolases"/>
    <property type="match status" value="1"/>
</dbReference>
<organism evidence="2 3">
    <name type="scientific">Candidatus Lucifugimonas marina</name>
    <dbReference type="NCBI Taxonomy" id="3038979"/>
    <lineage>
        <taxon>Bacteria</taxon>
        <taxon>Bacillati</taxon>
        <taxon>Chloroflexota</taxon>
        <taxon>Dehalococcoidia</taxon>
        <taxon>SAR202 cluster</taxon>
        <taxon>Candidatus Lucifugimonadales</taxon>
        <taxon>Candidatus Lucifugimonadaceae</taxon>
        <taxon>Candidatus Lucifugimonas</taxon>
    </lineage>
</organism>